<keyword evidence="1" id="KW-0472">Membrane</keyword>
<proteinExistence type="predicted"/>
<dbReference type="RefSeq" id="WP_109568923.1">
    <property type="nucleotide sequence ID" value="NZ_CP029463.1"/>
</dbReference>
<keyword evidence="1" id="KW-0812">Transmembrane</keyword>
<gene>
    <name evidence="2" type="ORF">DI487_06575</name>
</gene>
<dbReference type="AlphaFoldDB" id="A0A2U8QUT5"/>
<dbReference type="EMBL" id="CP029463">
    <property type="protein sequence ID" value="AWM13555.1"/>
    <property type="molecule type" value="Genomic_DNA"/>
</dbReference>
<evidence type="ECO:0000313" key="2">
    <source>
        <dbReference type="EMBL" id="AWM13555.1"/>
    </source>
</evidence>
<keyword evidence="1" id="KW-1133">Transmembrane helix</keyword>
<sequence length="75" mass="9114">MKMFSKVVMVLVFLAFLWVYTIMDLALYFFDFTRETKNLIFNDVNLEFKVIYFFGIILNLGFLGMILMRKRTQFF</sequence>
<name>A0A2U8QUT5_9FLAO</name>
<accession>A0A2U8QUT5</accession>
<protein>
    <submittedName>
        <fullName evidence="2">Uncharacterized protein</fullName>
    </submittedName>
</protein>
<keyword evidence="3" id="KW-1185">Reference proteome</keyword>
<evidence type="ECO:0000313" key="3">
    <source>
        <dbReference type="Proteomes" id="UP000245429"/>
    </source>
</evidence>
<feature type="transmembrane region" description="Helical" evidence="1">
    <location>
        <begin position="7"/>
        <end position="30"/>
    </location>
</feature>
<organism evidence="2 3">
    <name type="scientific">Flavobacterium sediminis</name>
    <dbReference type="NCBI Taxonomy" id="2201181"/>
    <lineage>
        <taxon>Bacteria</taxon>
        <taxon>Pseudomonadati</taxon>
        <taxon>Bacteroidota</taxon>
        <taxon>Flavobacteriia</taxon>
        <taxon>Flavobacteriales</taxon>
        <taxon>Flavobacteriaceae</taxon>
        <taxon>Flavobacterium</taxon>
    </lineage>
</organism>
<evidence type="ECO:0000256" key="1">
    <source>
        <dbReference type="SAM" id="Phobius"/>
    </source>
</evidence>
<dbReference type="Proteomes" id="UP000245429">
    <property type="component" value="Chromosome"/>
</dbReference>
<feature type="transmembrane region" description="Helical" evidence="1">
    <location>
        <begin position="50"/>
        <end position="68"/>
    </location>
</feature>
<dbReference type="KEGG" id="fse:DI487_06575"/>
<reference evidence="2 3" key="1">
    <citation type="submission" date="2018-05" db="EMBL/GenBank/DDBJ databases">
        <title>Flavobacterium sp. MEBiC07310.</title>
        <authorList>
            <person name="Baek K."/>
        </authorList>
    </citation>
    <scope>NUCLEOTIDE SEQUENCE [LARGE SCALE GENOMIC DNA]</scope>
    <source>
        <strain evidence="2 3">MEBiC07310</strain>
    </source>
</reference>